<keyword evidence="1" id="KW-0472">Membrane</keyword>
<evidence type="ECO:0000256" key="1">
    <source>
        <dbReference type="SAM" id="Phobius"/>
    </source>
</evidence>
<feature type="transmembrane region" description="Helical" evidence="1">
    <location>
        <begin position="45"/>
        <end position="72"/>
    </location>
</feature>
<name>A0A1G7A6B3_9PROT</name>
<keyword evidence="3" id="KW-1185">Reference proteome</keyword>
<gene>
    <name evidence="2" type="ORF">SAMN04488071_2109</name>
</gene>
<accession>A0A1G7A6B3</accession>
<dbReference type="Proteomes" id="UP000183685">
    <property type="component" value="Unassembled WGS sequence"/>
</dbReference>
<feature type="transmembrane region" description="Helical" evidence="1">
    <location>
        <begin position="15"/>
        <end position="36"/>
    </location>
</feature>
<organism evidence="2 3">
    <name type="scientific">Kordiimonas lacus</name>
    <dbReference type="NCBI Taxonomy" id="637679"/>
    <lineage>
        <taxon>Bacteria</taxon>
        <taxon>Pseudomonadati</taxon>
        <taxon>Pseudomonadota</taxon>
        <taxon>Alphaproteobacteria</taxon>
        <taxon>Kordiimonadales</taxon>
        <taxon>Kordiimonadaceae</taxon>
        <taxon>Kordiimonas</taxon>
    </lineage>
</organism>
<feature type="transmembrane region" description="Helical" evidence="1">
    <location>
        <begin position="97"/>
        <end position="126"/>
    </location>
</feature>
<sequence length="131" mass="13286">MPAAQNTKPHLKFTMHVSITFGLTCIASAIAVPYVMGGSAYGSGLIIPITTAPIGAGIALVSAIIFIAQYLFQVAAYNRSLETFGGPTGTPPSGATITFSVIGALLLIPAAAVLSILAGIGGLIIYDFMGQ</sequence>
<dbReference type="EMBL" id="FNAK01000004">
    <property type="protein sequence ID" value="SDE10352.1"/>
    <property type="molecule type" value="Genomic_DNA"/>
</dbReference>
<reference evidence="2 3" key="1">
    <citation type="submission" date="2016-10" db="EMBL/GenBank/DDBJ databases">
        <authorList>
            <person name="de Groot N.N."/>
        </authorList>
    </citation>
    <scope>NUCLEOTIDE SEQUENCE [LARGE SCALE GENOMIC DNA]</scope>
    <source>
        <strain evidence="2 3">CGMCC 1.9109</strain>
    </source>
</reference>
<evidence type="ECO:0000313" key="3">
    <source>
        <dbReference type="Proteomes" id="UP000183685"/>
    </source>
</evidence>
<proteinExistence type="predicted"/>
<dbReference type="AlphaFoldDB" id="A0A1G7A6B3"/>
<evidence type="ECO:0000313" key="2">
    <source>
        <dbReference type="EMBL" id="SDE10352.1"/>
    </source>
</evidence>
<keyword evidence="1" id="KW-0812">Transmembrane</keyword>
<keyword evidence="1" id="KW-1133">Transmembrane helix</keyword>
<protein>
    <submittedName>
        <fullName evidence="2">Uncharacterized protein</fullName>
    </submittedName>
</protein>